<dbReference type="GO" id="GO:0000978">
    <property type="term" value="F:RNA polymerase II cis-regulatory region sequence-specific DNA binding"/>
    <property type="evidence" value="ECO:0007669"/>
    <property type="project" value="TreeGrafter"/>
</dbReference>
<organism evidence="10">
    <name type="scientific">Helobdella sp. MS-2000</name>
    <dbReference type="NCBI Taxonomy" id="399104"/>
    <lineage>
        <taxon>Eukaryota</taxon>
        <taxon>Metazoa</taxon>
        <taxon>Spiralia</taxon>
        <taxon>Lophotrochozoa</taxon>
        <taxon>Annelida</taxon>
        <taxon>Clitellata</taxon>
        <taxon>Hirudinea</taxon>
        <taxon>Rhynchobdellida</taxon>
        <taxon>Glossiphoniidae</taxon>
        <taxon>Helobdella</taxon>
    </lineage>
</organism>
<keyword evidence="6" id="KW-0804">Transcription</keyword>
<evidence type="ECO:0000256" key="6">
    <source>
        <dbReference type="ARBA" id="ARBA00023163"/>
    </source>
</evidence>
<dbReference type="InterPro" id="IPR036388">
    <property type="entry name" value="WH-like_DNA-bd_sf"/>
</dbReference>
<dbReference type="InterPro" id="IPR009057">
    <property type="entry name" value="Homeodomain-like_sf"/>
</dbReference>
<evidence type="ECO:0000256" key="3">
    <source>
        <dbReference type="ARBA" id="ARBA00022724"/>
    </source>
</evidence>
<dbReference type="FunFam" id="1.10.10.10:FF:000003">
    <property type="entry name" value="Paired box protein Pax-6"/>
    <property type="match status" value="1"/>
</dbReference>
<dbReference type="InterPro" id="IPR043182">
    <property type="entry name" value="PAIRED_DNA-bd_dom"/>
</dbReference>
<dbReference type="GO" id="GO:0005634">
    <property type="term" value="C:nucleus"/>
    <property type="evidence" value="ECO:0007669"/>
    <property type="project" value="UniProtKB-SubCell"/>
</dbReference>
<feature type="domain" description="Paired" evidence="9">
    <location>
        <begin position="143"/>
        <end position="269"/>
    </location>
</feature>
<keyword evidence="3" id="KW-0563">Paired box</keyword>
<dbReference type="GO" id="GO:0000981">
    <property type="term" value="F:DNA-binding transcription factor activity, RNA polymerase II-specific"/>
    <property type="evidence" value="ECO:0007669"/>
    <property type="project" value="TreeGrafter"/>
</dbReference>
<feature type="region of interest" description="Disordered" evidence="8">
    <location>
        <begin position="333"/>
        <end position="359"/>
    </location>
</feature>
<feature type="region of interest" description="Disordered" evidence="8">
    <location>
        <begin position="562"/>
        <end position="639"/>
    </location>
</feature>
<evidence type="ECO:0000256" key="4">
    <source>
        <dbReference type="ARBA" id="ARBA00023015"/>
    </source>
</evidence>
<reference evidence="10" key="1">
    <citation type="journal article" date="2009" name="Evol. Dev.">
        <title>Paxbeta: a novel family of lophotrochozoan Pax genes.</title>
        <authorList>
            <person name="Schmerer M."/>
            <person name="Savage R.M."/>
            <person name="Shankland M."/>
        </authorList>
    </citation>
    <scope>NUCLEOTIDE SEQUENCE</scope>
    <source>
        <strain evidence="10">Austin</strain>
    </source>
</reference>
<dbReference type="SMART" id="SM00351">
    <property type="entry name" value="PAX"/>
    <property type="match status" value="1"/>
</dbReference>
<feature type="compositionally biased region" description="Low complexity" evidence="8">
    <location>
        <begin position="481"/>
        <end position="496"/>
    </location>
</feature>
<dbReference type="InterPro" id="IPR001523">
    <property type="entry name" value="Paired_dom"/>
</dbReference>
<keyword evidence="5" id="KW-0238">DNA-binding</keyword>
<dbReference type="InterPro" id="IPR043565">
    <property type="entry name" value="PAX_fam"/>
</dbReference>
<feature type="compositionally biased region" description="Basic and acidic residues" evidence="8">
    <location>
        <begin position="340"/>
        <end position="359"/>
    </location>
</feature>
<name>A5JPH3_9ANNE</name>
<evidence type="ECO:0000256" key="1">
    <source>
        <dbReference type="ARBA" id="ARBA00004123"/>
    </source>
</evidence>
<dbReference type="EMBL" id="EF554315">
    <property type="protein sequence ID" value="ABQ45871.1"/>
    <property type="molecule type" value="mRNA"/>
</dbReference>
<dbReference type="Gene3D" id="1.10.10.10">
    <property type="entry name" value="Winged helix-like DNA-binding domain superfamily/Winged helix DNA-binding domain"/>
    <property type="match status" value="2"/>
</dbReference>
<dbReference type="PANTHER" id="PTHR45636">
    <property type="entry name" value="PAIRED BOX PROTEIN PAX-6-RELATED-RELATED"/>
    <property type="match status" value="1"/>
</dbReference>
<feature type="compositionally biased region" description="Polar residues" evidence="8">
    <location>
        <begin position="562"/>
        <end position="574"/>
    </location>
</feature>
<dbReference type="PANTHER" id="PTHR45636:SF52">
    <property type="entry name" value="PAIRED DOMAIN-CONTAINING PROTEIN"/>
    <property type="match status" value="1"/>
</dbReference>
<evidence type="ECO:0000256" key="5">
    <source>
        <dbReference type="ARBA" id="ARBA00023125"/>
    </source>
</evidence>
<dbReference type="AlphaFoldDB" id="A5JPH3"/>
<dbReference type="PROSITE" id="PS00034">
    <property type="entry name" value="PAIRED_1"/>
    <property type="match status" value="1"/>
</dbReference>
<evidence type="ECO:0000256" key="8">
    <source>
        <dbReference type="SAM" id="MobiDB-lite"/>
    </source>
</evidence>
<protein>
    <submittedName>
        <fullName evidence="10">Transcription factor Hau-Pax-beta2</fullName>
    </submittedName>
</protein>
<dbReference type="SUPFAM" id="SSF46689">
    <property type="entry name" value="Homeodomain-like"/>
    <property type="match status" value="1"/>
</dbReference>
<dbReference type="PROSITE" id="PS51057">
    <property type="entry name" value="PAIRED_2"/>
    <property type="match status" value="1"/>
</dbReference>
<keyword evidence="2" id="KW-0217">Developmental protein</keyword>
<comment type="subcellular location">
    <subcellularLocation>
        <location evidence="1">Nucleus</location>
    </subcellularLocation>
</comment>
<proteinExistence type="evidence at transcript level"/>
<feature type="region of interest" description="Disordered" evidence="8">
    <location>
        <begin position="480"/>
        <end position="517"/>
    </location>
</feature>
<feature type="compositionally biased region" description="Polar residues" evidence="8">
    <location>
        <begin position="586"/>
        <end position="617"/>
    </location>
</feature>
<evidence type="ECO:0000256" key="2">
    <source>
        <dbReference type="ARBA" id="ARBA00022473"/>
    </source>
</evidence>
<accession>A5JPH3</accession>
<keyword evidence="7" id="KW-0539">Nucleus</keyword>
<evidence type="ECO:0000256" key="7">
    <source>
        <dbReference type="ARBA" id="ARBA00023242"/>
    </source>
</evidence>
<keyword evidence="4" id="KW-0805">Transcription regulation</keyword>
<evidence type="ECO:0000259" key="9">
    <source>
        <dbReference type="PROSITE" id="PS51057"/>
    </source>
</evidence>
<dbReference type="Pfam" id="PF00292">
    <property type="entry name" value="PAX"/>
    <property type="match status" value="1"/>
</dbReference>
<feature type="compositionally biased region" description="Low complexity" evidence="8">
    <location>
        <begin position="624"/>
        <end position="639"/>
    </location>
</feature>
<sequence>MDGSLVLEALGLQPVPPNNANEISTLKIIEEQMEVEESSASSVIITTDASSTDTTSTTDNNDVIITPAATTTVGTTTYTTTAIPTTVSNTTTTTSPINNNNKIVIIVNSGSTANHTEIDKNNISLVQLNNITEQRTKAEMMPGSKNVNQYGRKFTNGRPLPDDLRVQILNMALHGVRPCEISRQLQVSHGCVSKILNRYRKTGSINPGKIGGSKPKVTTPDVVNRVRECKAQNTQMFAWEIRQCLVQDGICSEKNIPSISSINRIIRDKSGQQRTGFERFINSDGQEEIINYGDCSDEYDSDRSKDSTSTTLAITATDNIQTTGTSFESVLKPQRKRRFKPNDAHATKTTDNTSTDHNKSLSVYPTSHMLQSTFQLSNRLNAVNCASDTSDSKSASNFSQIALSNVPVEEHQSDPKSLTTEHYVAEERALDFSTTKKEIFNHSFQDDVTNDVIDLSIKSKNCCTKKEFLLHASPVGDNGENSFSASSSPLNLSSSNKTLDVNASDDNKGTDASQKLIHENKKRKVQILLLNGKEYEIVPLGDERWISKNEYELLRGLNQSATSDDAHTSTQHQHASQKHDAPDVRLTQTSDEVSSTIQISVSQKQPNDTNPSSNGFNSFDEDSSSTIDNSSNIATNEIF</sequence>
<dbReference type="PRINTS" id="PR00027">
    <property type="entry name" value="PAIREDBOX"/>
</dbReference>
<evidence type="ECO:0000313" key="10">
    <source>
        <dbReference type="EMBL" id="ABQ45871.1"/>
    </source>
</evidence>